<dbReference type="GO" id="GO:0016747">
    <property type="term" value="F:acyltransferase activity, transferring groups other than amino-acyl groups"/>
    <property type="evidence" value="ECO:0007669"/>
    <property type="project" value="TreeGrafter"/>
</dbReference>
<name>A0A803MA99_CHEQI</name>
<proteinExistence type="inferred from homology"/>
<dbReference type="Gramene" id="AUR62026016-RA">
    <property type="protein sequence ID" value="AUR62026016-RA:cds"/>
    <property type="gene ID" value="AUR62026016"/>
</dbReference>
<comment type="similarity">
    <text evidence="1">Belongs to the plant acyltransferase family.</text>
</comment>
<evidence type="ECO:0000256" key="3">
    <source>
        <dbReference type="ARBA" id="ARBA00023315"/>
    </source>
</evidence>
<dbReference type="Gene3D" id="3.30.559.10">
    <property type="entry name" value="Chloramphenicol acetyltransferase-like domain"/>
    <property type="match status" value="2"/>
</dbReference>
<dbReference type="PANTHER" id="PTHR31642:SF11">
    <property type="entry name" value="SHIKIMATE O-HYDROXYCINNAMOYLTRANSFERASE"/>
    <property type="match status" value="1"/>
</dbReference>
<dbReference type="PANTHER" id="PTHR31642">
    <property type="entry name" value="TRICHOTHECENE 3-O-ACETYLTRANSFERASE"/>
    <property type="match status" value="1"/>
</dbReference>
<evidence type="ECO:0000313" key="5">
    <source>
        <dbReference type="Proteomes" id="UP000596660"/>
    </source>
</evidence>
<dbReference type="Proteomes" id="UP000596660">
    <property type="component" value="Unplaced"/>
</dbReference>
<organism evidence="4 5">
    <name type="scientific">Chenopodium quinoa</name>
    <name type="common">Quinoa</name>
    <dbReference type="NCBI Taxonomy" id="63459"/>
    <lineage>
        <taxon>Eukaryota</taxon>
        <taxon>Viridiplantae</taxon>
        <taxon>Streptophyta</taxon>
        <taxon>Embryophyta</taxon>
        <taxon>Tracheophyta</taxon>
        <taxon>Spermatophyta</taxon>
        <taxon>Magnoliopsida</taxon>
        <taxon>eudicotyledons</taxon>
        <taxon>Gunneridae</taxon>
        <taxon>Pentapetalae</taxon>
        <taxon>Caryophyllales</taxon>
        <taxon>Chenopodiaceae</taxon>
        <taxon>Chenopodioideae</taxon>
        <taxon>Atripliceae</taxon>
        <taxon>Chenopodium</taxon>
    </lineage>
</organism>
<dbReference type="InterPro" id="IPR023213">
    <property type="entry name" value="CAT-like_dom_sf"/>
</dbReference>
<sequence>MNEENGRFEIDCNAVGALFVEVKTTHTLADLGVGFRKIAISTCDYSAGLSSIPLLMVQITRFKCGSVCMGFTTHHHIVDALASAYFVVSWARVARGLELDVLPFHDRAAYVAPRVPTQIKFRHLEYEPPFPSLPPKTLTGEMPTTREFMFNFNKRYINNIKLQATSKPQKAQTYNLSTYEVLAGHVWRTTCKARGLIGDQDVKLYIHIDGRLKLKGPTLPRGYFGNVIFFTACIAKARDITCNPVWYAASMVHEALMKVQNTEYLRSAIDHLESQSDLDSIVRGAPHVTCPNLMINSWAKLPTDLADFGWGKPNLMAHGGIINEGQAFFITNPKEEGAISLNIKLFDDHISL</sequence>
<reference evidence="4" key="1">
    <citation type="journal article" date="2017" name="Nature">
        <title>The genome of Chenopodium quinoa.</title>
        <authorList>
            <person name="Jarvis D.E."/>
            <person name="Ho Y.S."/>
            <person name="Lightfoot D.J."/>
            <person name="Schmoeckel S.M."/>
            <person name="Li B."/>
            <person name="Borm T.J.A."/>
            <person name="Ohyanagi H."/>
            <person name="Mineta K."/>
            <person name="Michell C.T."/>
            <person name="Saber N."/>
            <person name="Kharbatia N.M."/>
            <person name="Rupper R.R."/>
            <person name="Sharp A.R."/>
            <person name="Dally N."/>
            <person name="Boughton B.A."/>
            <person name="Woo Y.H."/>
            <person name="Gao G."/>
            <person name="Schijlen E.G.W.M."/>
            <person name="Guo X."/>
            <person name="Momin A.A."/>
            <person name="Negrao S."/>
            <person name="Al-Babili S."/>
            <person name="Gehring C."/>
            <person name="Roessner U."/>
            <person name="Jung C."/>
            <person name="Murphy K."/>
            <person name="Arold S.T."/>
            <person name="Gojobori T."/>
            <person name="van der Linden C.G."/>
            <person name="van Loo E.N."/>
            <person name="Jellen E.N."/>
            <person name="Maughan P.J."/>
            <person name="Tester M."/>
        </authorList>
    </citation>
    <scope>NUCLEOTIDE SEQUENCE [LARGE SCALE GENOMIC DNA]</scope>
    <source>
        <strain evidence="4">cv. PI 614886</strain>
    </source>
</reference>
<reference evidence="4" key="2">
    <citation type="submission" date="2021-03" db="UniProtKB">
        <authorList>
            <consortium name="EnsemblPlants"/>
        </authorList>
    </citation>
    <scope>IDENTIFICATION</scope>
</reference>
<dbReference type="AlphaFoldDB" id="A0A803MA99"/>
<evidence type="ECO:0000313" key="4">
    <source>
        <dbReference type="EnsemblPlants" id="AUR62026016-RA:cds"/>
    </source>
</evidence>
<evidence type="ECO:0000256" key="1">
    <source>
        <dbReference type="ARBA" id="ARBA00009861"/>
    </source>
</evidence>
<keyword evidence="3" id="KW-0012">Acyltransferase</keyword>
<keyword evidence="5" id="KW-1185">Reference proteome</keyword>
<dbReference type="OMA" id="HAIVAMD"/>
<protein>
    <submittedName>
        <fullName evidence="4">Uncharacterized protein</fullName>
    </submittedName>
</protein>
<dbReference type="InterPro" id="IPR050317">
    <property type="entry name" value="Plant_Fungal_Acyltransferase"/>
</dbReference>
<keyword evidence="2" id="KW-0808">Transferase</keyword>
<dbReference type="EnsemblPlants" id="AUR62026016-RA">
    <property type="protein sequence ID" value="AUR62026016-RA:cds"/>
    <property type="gene ID" value="AUR62026016"/>
</dbReference>
<accession>A0A803MA99</accession>
<evidence type="ECO:0000256" key="2">
    <source>
        <dbReference type="ARBA" id="ARBA00022679"/>
    </source>
</evidence>
<dbReference type="Pfam" id="PF02458">
    <property type="entry name" value="Transferase"/>
    <property type="match status" value="1"/>
</dbReference>